<protein>
    <submittedName>
        <fullName evidence="1">Uncharacterized protein</fullName>
    </submittedName>
</protein>
<evidence type="ECO:0000313" key="2">
    <source>
        <dbReference type="Proteomes" id="UP000828390"/>
    </source>
</evidence>
<dbReference type="Proteomes" id="UP000828390">
    <property type="component" value="Unassembled WGS sequence"/>
</dbReference>
<evidence type="ECO:0000313" key="1">
    <source>
        <dbReference type="EMBL" id="KAH3852633.1"/>
    </source>
</evidence>
<keyword evidence="2" id="KW-1185">Reference proteome</keyword>
<organism evidence="1 2">
    <name type="scientific">Dreissena polymorpha</name>
    <name type="common">Zebra mussel</name>
    <name type="synonym">Mytilus polymorpha</name>
    <dbReference type="NCBI Taxonomy" id="45954"/>
    <lineage>
        <taxon>Eukaryota</taxon>
        <taxon>Metazoa</taxon>
        <taxon>Spiralia</taxon>
        <taxon>Lophotrochozoa</taxon>
        <taxon>Mollusca</taxon>
        <taxon>Bivalvia</taxon>
        <taxon>Autobranchia</taxon>
        <taxon>Heteroconchia</taxon>
        <taxon>Euheterodonta</taxon>
        <taxon>Imparidentia</taxon>
        <taxon>Neoheterodontei</taxon>
        <taxon>Myida</taxon>
        <taxon>Dreissenoidea</taxon>
        <taxon>Dreissenidae</taxon>
        <taxon>Dreissena</taxon>
    </lineage>
</organism>
<gene>
    <name evidence="1" type="ORF">DPMN_095146</name>
</gene>
<sequence length="62" mass="7209">MDVTNTSPNRVDFIRERRDVQLVGFDVKLTCTPTKAPRSCYDLLEEAYFTLQRLVNEPDSPF</sequence>
<dbReference type="AlphaFoldDB" id="A0A9D4L7E8"/>
<proteinExistence type="predicted"/>
<comment type="caution">
    <text evidence="1">The sequence shown here is derived from an EMBL/GenBank/DDBJ whole genome shotgun (WGS) entry which is preliminary data.</text>
</comment>
<accession>A0A9D4L7E8</accession>
<dbReference type="EMBL" id="JAIWYP010000003">
    <property type="protein sequence ID" value="KAH3852633.1"/>
    <property type="molecule type" value="Genomic_DNA"/>
</dbReference>
<reference evidence="1" key="2">
    <citation type="submission" date="2020-11" db="EMBL/GenBank/DDBJ databases">
        <authorList>
            <person name="McCartney M.A."/>
            <person name="Auch B."/>
            <person name="Kono T."/>
            <person name="Mallez S."/>
            <person name="Becker A."/>
            <person name="Gohl D.M."/>
            <person name="Silverstein K.A.T."/>
            <person name="Koren S."/>
            <person name="Bechman K.B."/>
            <person name="Herman A."/>
            <person name="Abrahante J.E."/>
            <person name="Garbe J."/>
        </authorList>
    </citation>
    <scope>NUCLEOTIDE SEQUENCE</scope>
    <source>
        <strain evidence="1">Duluth1</strain>
        <tissue evidence="1">Whole animal</tissue>
    </source>
</reference>
<name>A0A9D4L7E8_DREPO</name>
<reference evidence="1" key="1">
    <citation type="journal article" date="2019" name="bioRxiv">
        <title>The Genome of the Zebra Mussel, Dreissena polymorpha: A Resource for Invasive Species Research.</title>
        <authorList>
            <person name="McCartney M.A."/>
            <person name="Auch B."/>
            <person name="Kono T."/>
            <person name="Mallez S."/>
            <person name="Zhang Y."/>
            <person name="Obille A."/>
            <person name="Becker A."/>
            <person name="Abrahante J.E."/>
            <person name="Garbe J."/>
            <person name="Badalamenti J.P."/>
            <person name="Herman A."/>
            <person name="Mangelson H."/>
            <person name="Liachko I."/>
            <person name="Sullivan S."/>
            <person name="Sone E.D."/>
            <person name="Koren S."/>
            <person name="Silverstein K.A.T."/>
            <person name="Beckman K.B."/>
            <person name="Gohl D.M."/>
        </authorList>
    </citation>
    <scope>NUCLEOTIDE SEQUENCE</scope>
    <source>
        <strain evidence="1">Duluth1</strain>
        <tissue evidence="1">Whole animal</tissue>
    </source>
</reference>